<proteinExistence type="predicted"/>
<evidence type="ECO:0000256" key="1">
    <source>
        <dbReference type="SAM" id="MobiDB-lite"/>
    </source>
</evidence>
<protein>
    <submittedName>
        <fullName evidence="2">Uncharacterized protein</fullName>
    </submittedName>
</protein>
<reference evidence="2" key="1">
    <citation type="submission" date="2019-05" db="EMBL/GenBank/DDBJ databases">
        <title>Metatranscriptomic reconstruction reveals RNA viruses with the potential to shape carbon cycling in soil.</title>
        <authorList>
            <person name="Starr E.P."/>
            <person name="Nuccio E."/>
            <person name="Pett-Ridge J."/>
            <person name="Banfield J.F."/>
            <person name="Firestone M.K."/>
        </authorList>
    </citation>
    <scope>NUCLEOTIDE SEQUENCE</scope>
    <source>
        <strain evidence="2">H2_Bulk_35_scaffold_251</strain>
    </source>
</reference>
<name>A0A514D5Z7_9VIRU</name>
<feature type="region of interest" description="Disordered" evidence="1">
    <location>
        <begin position="65"/>
        <end position="87"/>
    </location>
</feature>
<sequence>MTISLSNITGSAQTGLTTPGYTVVADVPPPGTKGKQYAVSALTGTQVGVEASLVGNPFTLTYIGPTNPKGPPAVSQTTGQPTSTPRNTHKWIVRKGMEVVSGYFATANFTLQMDIPAGAELKDPESIRAALSALIGALSQISSGMGDTLVSGVM</sequence>
<dbReference type="EMBL" id="MN034542">
    <property type="protein sequence ID" value="QDH89024.1"/>
    <property type="molecule type" value="Genomic_RNA"/>
</dbReference>
<accession>A0A514D5Z7</accession>
<gene>
    <name evidence="2" type="ORF">H2Bulk35251_000003</name>
</gene>
<organism evidence="2">
    <name type="scientific">Leviviridae sp</name>
    <dbReference type="NCBI Taxonomy" id="2027243"/>
    <lineage>
        <taxon>Viruses</taxon>
        <taxon>Riboviria</taxon>
        <taxon>Orthornavirae</taxon>
        <taxon>Lenarviricota</taxon>
        <taxon>Leviviricetes</taxon>
        <taxon>Norzivirales</taxon>
        <taxon>Fiersviridae</taxon>
    </lineage>
</organism>
<evidence type="ECO:0000313" key="2">
    <source>
        <dbReference type="EMBL" id="QDH89024.1"/>
    </source>
</evidence>
<feature type="compositionally biased region" description="Polar residues" evidence="1">
    <location>
        <begin position="74"/>
        <end position="86"/>
    </location>
</feature>